<feature type="signal peptide" evidence="1">
    <location>
        <begin position="1"/>
        <end position="24"/>
    </location>
</feature>
<gene>
    <name evidence="2" type="ORF">AKG95_12580</name>
</gene>
<evidence type="ECO:0000256" key="1">
    <source>
        <dbReference type="SAM" id="SignalP"/>
    </source>
</evidence>
<accession>A0A1S1U5L3</accession>
<dbReference type="RefSeq" id="WP_071077217.1">
    <property type="nucleotide sequence ID" value="NZ_LFKP01000008.1"/>
</dbReference>
<dbReference type="Proteomes" id="UP000179840">
    <property type="component" value="Unassembled WGS sequence"/>
</dbReference>
<name>A0A1S1U5L3_9BURK</name>
<comment type="caution">
    <text evidence="2">The sequence shown here is derived from an EMBL/GenBank/DDBJ whole genome shotgun (WGS) entry which is preliminary data.</text>
</comment>
<sequence>MHKKERFAAASLACLLVAAQNAGAEPPAAGWTAVSEETLEQARGGFDMPGGLSLSLGIERLVSINGSVVSSVAFTIADVTHLSVEEANLARTAVASMTVLQNGAGNVFSPGPMAQTMAGTVIQNSLNDQVLRTQTIVNSSVNSLQLLKLANFQDTLQNALGSVAGPR</sequence>
<dbReference type="AlphaFoldDB" id="A0A1S1U5L3"/>
<protein>
    <recommendedName>
        <fullName evidence="4">Lipoprotein</fullName>
    </recommendedName>
</protein>
<organism evidence="2 3">
    <name type="scientific">Janthinobacterium lividum</name>
    <dbReference type="NCBI Taxonomy" id="29581"/>
    <lineage>
        <taxon>Bacteria</taxon>
        <taxon>Pseudomonadati</taxon>
        <taxon>Pseudomonadota</taxon>
        <taxon>Betaproteobacteria</taxon>
        <taxon>Burkholderiales</taxon>
        <taxon>Oxalobacteraceae</taxon>
        <taxon>Janthinobacterium</taxon>
    </lineage>
</organism>
<keyword evidence="1" id="KW-0732">Signal</keyword>
<evidence type="ECO:0000313" key="2">
    <source>
        <dbReference type="EMBL" id="OHV95762.1"/>
    </source>
</evidence>
<reference evidence="2 3" key="1">
    <citation type="submission" date="2015-06" db="EMBL/GenBank/DDBJ databases">
        <title>Draft genome sequencing of a biphenyl-degrading bacterium, Janthinobacterium lividum MEG1.</title>
        <authorList>
            <person name="Shimodaira J."/>
            <person name="Hatta T."/>
        </authorList>
    </citation>
    <scope>NUCLEOTIDE SEQUENCE [LARGE SCALE GENOMIC DNA]</scope>
    <source>
        <strain evidence="2 3">MEG1</strain>
    </source>
</reference>
<feature type="chain" id="PRO_5010349236" description="Lipoprotein" evidence="1">
    <location>
        <begin position="25"/>
        <end position="167"/>
    </location>
</feature>
<dbReference type="EMBL" id="LFKP01000008">
    <property type="protein sequence ID" value="OHV95762.1"/>
    <property type="molecule type" value="Genomic_DNA"/>
</dbReference>
<evidence type="ECO:0000313" key="3">
    <source>
        <dbReference type="Proteomes" id="UP000179840"/>
    </source>
</evidence>
<proteinExistence type="predicted"/>
<evidence type="ECO:0008006" key="4">
    <source>
        <dbReference type="Google" id="ProtNLM"/>
    </source>
</evidence>